<organism evidence="9 10">
    <name type="scientific">Rhynchospora tenuis</name>
    <dbReference type="NCBI Taxonomy" id="198213"/>
    <lineage>
        <taxon>Eukaryota</taxon>
        <taxon>Viridiplantae</taxon>
        <taxon>Streptophyta</taxon>
        <taxon>Embryophyta</taxon>
        <taxon>Tracheophyta</taxon>
        <taxon>Spermatophyta</taxon>
        <taxon>Magnoliopsida</taxon>
        <taxon>Liliopsida</taxon>
        <taxon>Poales</taxon>
        <taxon>Cyperaceae</taxon>
        <taxon>Cyperoideae</taxon>
        <taxon>Rhynchosporeae</taxon>
        <taxon>Rhynchospora</taxon>
    </lineage>
</organism>
<dbReference type="PANTHER" id="PTHR21212:SF0">
    <property type="entry name" value="SEIPIN"/>
    <property type="match status" value="1"/>
</dbReference>
<evidence type="ECO:0000313" key="9">
    <source>
        <dbReference type="EMBL" id="KAJ3690726.1"/>
    </source>
</evidence>
<dbReference type="Pfam" id="PF06775">
    <property type="entry name" value="Seipin"/>
    <property type="match status" value="1"/>
</dbReference>
<dbReference type="CDD" id="cd23995">
    <property type="entry name" value="Seipin_BSCL2_like"/>
    <property type="match status" value="1"/>
</dbReference>
<gene>
    <name evidence="9" type="ORF">LUZ61_019890</name>
</gene>
<dbReference type="GO" id="GO:0006629">
    <property type="term" value="P:lipid metabolic process"/>
    <property type="evidence" value="ECO:0007669"/>
    <property type="project" value="UniProtKB-KW"/>
</dbReference>
<comment type="subcellular location">
    <subcellularLocation>
        <location evidence="1">Endoplasmic reticulum membrane</location>
        <topology evidence="1">Multi-pass membrane protein</topology>
    </subcellularLocation>
</comment>
<evidence type="ECO:0000256" key="6">
    <source>
        <dbReference type="ARBA" id="ARBA00023136"/>
    </source>
</evidence>
<feature type="region of interest" description="Disordered" evidence="7">
    <location>
        <begin position="1"/>
        <end position="22"/>
    </location>
</feature>
<evidence type="ECO:0000256" key="7">
    <source>
        <dbReference type="SAM" id="MobiDB-lite"/>
    </source>
</evidence>
<protein>
    <recommendedName>
        <fullName evidence="11">Seipin</fullName>
    </recommendedName>
</protein>
<evidence type="ECO:0000256" key="8">
    <source>
        <dbReference type="SAM" id="Phobius"/>
    </source>
</evidence>
<proteinExistence type="predicted"/>
<dbReference type="AlphaFoldDB" id="A0AAD5ZC77"/>
<keyword evidence="3" id="KW-0256">Endoplasmic reticulum</keyword>
<dbReference type="GO" id="GO:0005789">
    <property type="term" value="C:endoplasmic reticulum membrane"/>
    <property type="evidence" value="ECO:0007669"/>
    <property type="project" value="UniProtKB-SubCell"/>
</dbReference>
<dbReference type="Proteomes" id="UP001210211">
    <property type="component" value="Unassembled WGS sequence"/>
</dbReference>
<feature type="transmembrane region" description="Helical" evidence="8">
    <location>
        <begin position="187"/>
        <end position="211"/>
    </location>
</feature>
<keyword evidence="2 8" id="KW-0812">Transmembrane</keyword>
<name>A0AAD5ZC77_9POAL</name>
<dbReference type="PANTHER" id="PTHR21212">
    <property type="entry name" value="BERNARDINELLI-SEIP CONGENITAL LIPODYSTROPHY 2 HOMOLOG BSCL2 PROTEIN"/>
    <property type="match status" value="1"/>
</dbReference>
<evidence type="ECO:0000256" key="4">
    <source>
        <dbReference type="ARBA" id="ARBA00022989"/>
    </source>
</evidence>
<dbReference type="EMBL" id="JAMRDG010000002">
    <property type="protein sequence ID" value="KAJ3690726.1"/>
    <property type="molecule type" value="Genomic_DNA"/>
</dbReference>
<feature type="transmembrane region" description="Helical" evidence="8">
    <location>
        <begin position="130"/>
        <end position="147"/>
    </location>
</feature>
<evidence type="ECO:0000256" key="2">
    <source>
        <dbReference type="ARBA" id="ARBA00022692"/>
    </source>
</evidence>
<keyword evidence="6 8" id="KW-0472">Membrane</keyword>
<accession>A0AAD5ZC77</accession>
<evidence type="ECO:0000313" key="10">
    <source>
        <dbReference type="Proteomes" id="UP001210211"/>
    </source>
</evidence>
<evidence type="ECO:0000256" key="3">
    <source>
        <dbReference type="ARBA" id="ARBA00022824"/>
    </source>
</evidence>
<evidence type="ECO:0000256" key="1">
    <source>
        <dbReference type="ARBA" id="ARBA00004477"/>
    </source>
</evidence>
<dbReference type="GO" id="GO:0140042">
    <property type="term" value="P:lipid droplet formation"/>
    <property type="evidence" value="ECO:0007669"/>
    <property type="project" value="UniProtKB-ARBA"/>
</dbReference>
<dbReference type="InterPro" id="IPR009617">
    <property type="entry name" value="Seipin"/>
</dbReference>
<feature type="region of interest" description="Disordered" evidence="7">
    <location>
        <begin position="61"/>
        <end position="97"/>
    </location>
</feature>
<reference evidence="9 10" key="1">
    <citation type="journal article" date="2022" name="Cell">
        <title>Repeat-based holocentromeres influence genome architecture and karyotype evolution.</title>
        <authorList>
            <person name="Hofstatter P.G."/>
            <person name="Thangavel G."/>
            <person name="Lux T."/>
            <person name="Neumann P."/>
            <person name="Vondrak T."/>
            <person name="Novak P."/>
            <person name="Zhang M."/>
            <person name="Costa L."/>
            <person name="Castellani M."/>
            <person name="Scott A."/>
            <person name="Toegelov H."/>
            <person name="Fuchs J."/>
            <person name="Mata-Sucre Y."/>
            <person name="Dias Y."/>
            <person name="Vanzela A.L.L."/>
            <person name="Huettel B."/>
            <person name="Almeida C.C.S."/>
            <person name="Simkova H."/>
            <person name="Souza G."/>
            <person name="Pedrosa-Harand A."/>
            <person name="Macas J."/>
            <person name="Mayer K.F.X."/>
            <person name="Houben A."/>
            <person name="Marques A."/>
        </authorList>
    </citation>
    <scope>NUCLEOTIDE SEQUENCE [LARGE SCALE GENOMIC DNA]</scope>
    <source>
        <strain evidence="9">RhyTen1mFocal</strain>
    </source>
</reference>
<comment type="caution">
    <text evidence="9">The sequence shown here is derived from an EMBL/GenBank/DDBJ whole genome shotgun (WGS) entry which is preliminary data.</text>
</comment>
<evidence type="ECO:0000256" key="5">
    <source>
        <dbReference type="ARBA" id="ARBA00023098"/>
    </source>
</evidence>
<keyword evidence="4 8" id="KW-1133">Transmembrane helix</keyword>
<sequence length="438" mass="48948">MEPKSSSSASNSDSESDSDADFDSFFDALDFLEDTEPFQPLEKEKPISTIDPSMNLVETVSESEITIEPEPEPLTRSRDAVVSNPAQPRQLRPPPPPPHGPGFLEFIVNFIIKAIFFQFSLIVRSITFPIWLLQCSVTLITDPFGFIKRLRNYILGRISFILKKSGDKLGVPKAGKVAVRLIRGSFWAIYVCVVLMGMFLGAFLGGGLVVGKVVEKPVQIKEELNFDYTKPSPVALVPISSCPGVPNFNKKWGGTRVIPANHKFQLTVLLNLPESDYNRKLGVFQVRAEFLSSEGNVKYTTSQPCMLRFKSSHMHLLETFLKTWPLVTGYLSEAQTIKIKLKGLKEGPDPTTCVRLILEQRAEFQPGAGIPEIYSASLKLESDLPLLKKLIWSWRWTIFVWISSGIFIFELLSALLCCKSIVVPQTVRLPAGPTRQVQ</sequence>
<keyword evidence="10" id="KW-1185">Reference proteome</keyword>
<keyword evidence="5" id="KW-0443">Lipid metabolism</keyword>
<feature type="compositionally biased region" description="Low complexity" evidence="7">
    <location>
        <begin position="1"/>
        <end position="13"/>
    </location>
</feature>
<evidence type="ECO:0008006" key="11">
    <source>
        <dbReference type="Google" id="ProtNLM"/>
    </source>
</evidence>
<feature type="transmembrane region" description="Helical" evidence="8">
    <location>
        <begin position="396"/>
        <end position="416"/>
    </location>
</feature>